<dbReference type="SMART" id="SM00411">
    <property type="entry name" value="BHL"/>
    <property type="match status" value="1"/>
</dbReference>
<keyword evidence="2" id="KW-0226">DNA condensation</keyword>
<evidence type="ECO:0000313" key="5">
    <source>
        <dbReference type="EMBL" id="MBC5646590.1"/>
    </source>
</evidence>
<organism evidence="5 6">
    <name type="scientific">Parabacteroides segnis</name>
    <dbReference type="NCBI Taxonomy" id="2763058"/>
    <lineage>
        <taxon>Bacteria</taxon>
        <taxon>Pseudomonadati</taxon>
        <taxon>Bacteroidota</taxon>
        <taxon>Bacteroidia</taxon>
        <taxon>Bacteroidales</taxon>
        <taxon>Tannerellaceae</taxon>
        <taxon>Parabacteroides</taxon>
    </lineage>
</organism>
<dbReference type="GO" id="GO:0003677">
    <property type="term" value="F:DNA binding"/>
    <property type="evidence" value="ECO:0007669"/>
    <property type="project" value="UniProtKB-KW"/>
</dbReference>
<name>A0ABR7E9X0_9BACT</name>
<dbReference type="Pfam" id="PF00216">
    <property type="entry name" value="Bac_DNA_binding"/>
    <property type="match status" value="1"/>
</dbReference>
<dbReference type="PANTHER" id="PTHR33175">
    <property type="entry name" value="DNA-BINDING PROTEIN HU"/>
    <property type="match status" value="1"/>
</dbReference>
<keyword evidence="6" id="KW-1185">Reference proteome</keyword>
<sequence length="93" mass="10391">MNKTDLIKTMASRAGCTEVAARQMVEILMEVMEEGLSDGNDIVLQGFGTFRPWKQSFRAGRNPRTGESCPIAPRTSVKFKAGKNLLKRMNKDK</sequence>
<evidence type="ECO:0000256" key="2">
    <source>
        <dbReference type="ARBA" id="ARBA00023067"/>
    </source>
</evidence>
<dbReference type="CDD" id="cd13832">
    <property type="entry name" value="IHF"/>
    <property type="match status" value="1"/>
</dbReference>
<keyword evidence="3 5" id="KW-0238">DNA-binding</keyword>
<evidence type="ECO:0000313" key="6">
    <source>
        <dbReference type="Proteomes" id="UP000644010"/>
    </source>
</evidence>
<dbReference type="PRINTS" id="PR01727">
    <property type="entry name" value="DNABINDINGHU"/>
</dbReference>
<dbReference type="Gene3D" id="4.10.520.10">
    <property type="entry name" value="IHF-like DNA-binding proteins"/>
    <property type="match status" value="1"/>
</dbReference>
<dbReference type="RefSeq" id="WP_186962019.1">
    <property type="nucleotide sequence ID" value="NZ_JACOOI010000067.1"/>
</dbReference>
<dbReference type="Proteomes" id="UP000644010">
    <property type="component" value="Unassembled WGS sequence"/>
</dbReference>
<proteinExistence type="inferred from homology"/>
<dbReference type="EMBL" id="JACOOI010000067">
    <property type="protein sequence ID" value="MBC5646590.1"/>
    <property type="molecule type" value="Genomic_DNA"/>
</dbReference>
<evidence type="ECO:0000256" key="1">
    <source>
        <dbReference type="ARBA" id="ARBA00010529"/>
    </source>
</evidence>
<comment type="similarity">
    <text evidence="1 4">Belongs to the bacterial histone-like protein family.</text>
</comment>
<accession>A0ABR7E9X0</accession>
<protein>
    <submittedName>
        <fullName evidence="5">HU family DNA-binding protein</fullName>
    </submittedName>
</protein>
<dbReference type="InterPro" id="IPR000119">
    <property type="entry name" value="Hist_DNA-bd"/>
</dbReference>
<dbReference type="InterPro" id="IPR020816">
    <property type="entry name" value="Histone-like_DNA-bd_CS"/>
</dbReference>
<dbReference type="PANTHER" id="PTHR33175:SF3">
    <property type="entry name" value="DNA-BINDING PROTEIN HU-BETA"/>
    <property type="match status" value="1"/>
</dbReference>
<evidence type="ECO:0000256" key="3">
    <source>
        <dbReference type="ARBA" id="ARBA00023125"/>
    </source>
</evidence>
<evidence type="ECO:0000256" key="4">
    <source>
        <dbReference type="RuleBase" id="RU003939"/>
    </source>
</evidence>
<dbReference type="SUPFAM" id="SSF47729">
    <property type="entry name" value="IHF-like DNA-binding proteins"/>
    <property type="match status" value="1"/>
</dbReference>
<gene>
    <name evidence="5" type="ORF">H8S77_27400</name>
</gene>
<dbReference type="PROSITE" id="PS00045">
    <property type="entry name" value="HISTONE_LIKE"/>
    <property type="match status" value="1"/>
</dbReference>
<comment type="caution">
    <text evidence="5">The sequence shown here is derived from an EMBL/GenBank/DDBJ whole genome shotgun (WGS) entry which is preliminary data.</text>
</comment>
<reference evidence="5 6" key="1">
    <citation type="submission" date="2020-08" db="EMBL/GenBank/DDBJ databases">
        <title>Genome public.</title>
        <authorList>
            <person name="Liu C."/>
            <person name="Sun Q."/>
        </authorList>
    </citation>
    <scope>NUCLEOTIDE SEQUENCE [LARGE SCALE GENOMIC DNA]</scope>
    <source>
        <strain evidence="5 6">BX2</strain>
    </source>
</reference>
<dbReference type="InterPro" id="IPR010992">
    <property type="entry name" value="IHF-like_DNA-bd_dom_sf"/>
</dbReference>